<dbReference type="EMBL" id="CM001402">
    <property type="protein sequence ID" value="EHO41910.1"/>
    <property type="molecule type" value="Genomic_DNA"/>
</dbReference>
<dbReference type="AlphaFoldDB" id="H1XXC5"/>
<dbReference type="PANTHER" id="PTHR30244:SF34">
    <property type="entry name" value="DTDP-4-AMINO-4,6-DIDEOXYGALACTOSE TRANSAMINASE"/>
    <property type="match status" value="1"/>
</dbReference>
<dbReference type="Proteomes" id="UP000004671">
    <property type="component" value="Chromosome"/>
</dbReference>
<dbReference type="PANTHER" id="PTHR30244">
    <property type="entry name" value="TRANSAMINASE"/>
    <property type="match status" value="1"/>
</dbReference>
<dbReference type="InterPro" id="IPR015424">
    <property type="entry name" value="PyrdxlP-dep_Trfase"/>
</dbReference>
<keyword evidence="5" id="KW-1185">Reference proteome</keyword>
<accession>H1XXC5</accession>
<evidence type="ECO:0000256" key="2">
    <source>
        <dbReference type="RuleBase" id="RU004508"/>
    </source>
</evidence>
<keyword evidence="4" id="KW-0808">Transferase</keyword>
<dbReference type="GO" id="GO:0030170">
    <property type="term" value="F:pyridoxal phosphate binding"/>
    <property type="evidence" value="ECO:0007669"/>
    <property type="project" value="TreeGrafter"/>
</dbReference>
<dbReference type="SUPFAM" id="SSF53383">
    <property type="entry name" value="PLP-dependent transferases"/>
    <property type="match status" value="1"/>
</dbReference>
<gene>
    <name evidence="3" type="ORF">Cabys_1094</name>
    <name evidence="4" type="ORF">Calab_2300</name>
</gene>
<dbReference type="InterPro" id="IPR000653">
    <property type="entry name" value="DegT/StrS_aminotransferase"/>
</dbReference>
<evidence type="ECO:0000313" key="5">
    <source>
        <dbReference type="Proteomes" id="UP000004671"/>
    </source>
</evidence>
<dbReference type="InParanoid" id="H1XXC5"/>
<evidence type="ECO:0000313" key="4">
    <source>
        <dbReference type="EMBL" id="EHO41910.1"/>
    </source>
</evidence>
<dbReference type="InterPro" id="IPR015421">
    <property type="entry name" value="PyrdxlP-dep_Trfase_major"/>
</dbReference>
<dbReference type="Pfam" id="PF01041">
    <property type="entry name" value="DegT_DnrJ_EryC1"/>
    <property type="match status" value="1"/>
</dbReference>
<dbReference type="InterPro" id="IPR015422">
    <property type="entry name" value="PyrdxlP-dep_Trfase_small"/>
</dbReference>
<dbReference type="Proteomes" id="UP000183868">
    <property type="component" value="Chromosome"/>
</dbReference>
<dbReference type="RefSeq" id="WP_006929097.1">
    <property type="nucleotide sequence ID" value="NZ_CM001402.1"/>
</dbReference>
<proteinExistence type="inferred from homology"/>
<dbReference type="OrthoDB" id="9766188at2"/>
<dbReference type="PaxDb" id="880073-Calab_2300"/>
<dbReference type="Gene3D" id="3.90.1150.10">
    <property type="entry name" value="Aspartate Aminotransferase, domain 1"/>
    <property type="match status" value="1"/>
</dbReference>
<organism evidence="4 5">
    <name type="scientific">Caldithrix abyssi DSM 13497</name>
    <dbReference type="NCBI Taxonomy" id="880073"/>
    <lineage>
        <taxon>Bacteria</taxon>
        <taxon>Pseudomonadati</taxon>
        <taxon>Calditrichota</taxon>
        <taxon>Calditrichia</taxon>
        <taxon>Calditrichales</taxon>
        <taxon>Calditrichaceae</taxon>
        <taxon>Caldithrix</taxon>
    </lineage>
</organism>
<evidence type="ECO:0000256" key="1">
    <source>
        <dbReference type="ARBA" id="ARBA00037999"/>
    </source>
</evidence>
<keyword evidence="2" id="KW-0663">Pyridoxal phosphate</keyword>
<dbReference type="GO" id="GO:0000271">
    <property type="term" value="P:polysaccharide biosynthetic process"/>
    <property type="evidence" value="ECO:0007669"/>
    <property type="project" value="TreeGrafter"/>
</dbReference>
<sequence length="376" mass="43764">MKYIPSLQAISPFYFIKPSARVFERYYPFDHSGLHLFYFARNGIYFLGKYLKSKGINRILFPAYNHGNEIRALLASGLKLEYYNIHASAEIDFEHLERQLKDGDFRVLYFIHYVGIAQNLEKIIELKEKYDLILIEDNALGLFSEYRGRPLGSFGDFGIFCFYKTLPIPNGGGLVINNDSLRFPIETVPPQLLSTISRSAGLFFNWLDLRFNGLGRKLQAAKSKLSSVADKMEVERVPVLDTGFAVDKAAWGISKLSRYLINRISVENVIKKRRENFNFMLKHIPEKYHLFSELPDGAVPWFFPVKIKNREPVFQELTRRGVDCARFWRHFHPDIPAERFPEIKTLRDTVLELPIHQDLTDKHLKFVCDQFNQIAK</sequence>
<dbReference type="EMBL" id="CP018099">
    <property type="protein sequence ID" value="APF17843.1"/>
    <property type="molecule type" value="Genomic_DNA"/>
</dbReference>
<dbReference type="KEGG" id="caby:Cabys_1094"/>
<reference evidence="3 6" key="2">
    <citation type="submission" date="2016-11" db="EMBL/GenBank/DDBJ databases">
        <title>Genomic analysis of Caldithrix abyssi and proposal of a novel bacterial phylum Caldithrichaeota.</title>
        <authorList>
            <person name="Kublanov I."/>
            <person name="Sigalova O."/>
            <person name="Gavrilov S."/>
            <person name="Lebedinsky A."/>
            <person name="Ivanova N."/>
            <person name="Daum C."/>
            <person name="Reddy T."/>
            <person name="Klenk H.P."/>
            <person name="Goker M."/>
            <person name="Reva O."/>
            <person name="Miroshnichenko M."/>
            <person name="Kyprides N."/>
            <person name="Woyke T."/>
            <person name="Gelfand M."/>
        </authorList>
    </citation>
    <scope>NUCLEOTIDE SEQUENCE [LARGE SCALE GENOMIC DNA]</scope>
    <source>
        <strain evidence="3 6">LF13</strain>
    </source>
</reference>
<dbReference type="Gene3D" id="3.40.640.10">
    <property type="entry name" value="Type I PLP-dependent aspartate aminotransferase-like (Major domain)"/>
    <property type="match status" value="1"/>
</dbReference>
<name>H1XXC5_CALAY</name>
<reference evidence="4 5" key="1">
    <citation type="submission" date="2011-09" db="EMBL/GenBank/DDBJ databases">
        <title>The permanent draft genome of Caldithrix abyssi DSM 13497.</title>
        <authorList>
            <consortium name="US DOE Joint Genome Institute (JGI-PGF)"/>
            <person name="Lucas S."/>
            <person name="Han J."/>
            <person name="Lapidus A."/>
            <person name="Bruce D."/>
            <person name="Goodwin L."/>
            <person name="Pitluck S."/>
            <person name="Peters L."/>
            <person name="Kyrpides N."/>
            <person name="Mavromatis K."/>
            <person name="Ivanova N."/>
            <person name="Mikhailova N."/>
            <person name="Chertkov O."/>
            <person name="Detter J.C."/>
            <person name="Tapia R."/>
            <person name="Han C."/>
            <person name="Land M."/>
            <person name="Hauser L."/>
            <person name="Markowitz V."/>
            <person name="Cheng J.-F."/>
            <person name="Hugenholtz P."/>
            <person name="Woyke T."/>
            <person name="Wu D."/>
            <person name="Spring S."/>
            <person name="Brambilla E."/>
            <person name="Klenk H.-P."/>
            <person name="Eisen J.A."/>
        </authorList>
    </citation>
    <scope>NUCLEOTIDE SEQUENCE [LARGE SCALE GENOMIC DNA]</scope>
    <source>
        <strain evidence="4 5">DSM 13497</strain>
    </source>
</reference>
<dbReference type="GO" id="GO:0008483">
    <property type="term" value="F:transaminase activity"/>
    <property type="evidence" value="ECO:0007669"/>
    <property type="project" value="UniProtKB-KW"/>
</dbReference>
<keyword evidence="4" id="KW-0032">Aminotransferase</keyword>
<dbReference type="STRING" id="880073.Cabys_1094"/>
<evidence type="ECO:0000313" key="6">
    <source>
        <dbReference type="Proteomes" id="UP000183868"/>
    </source>
</evidence>
<dbReference type="HOGENOM" id="CLU_059313_2_0_0"/>
<comment type="similarity">
    <text evidence="1 2">Belongs to the DegT/DnrJ/EryC1 family.</text>
</comment>
<protein>
    <submittedName>
        <fullName evidence="4">DegT/DnrJ/EryC1/StrS aminotransferase</fullName>
    </submittedName>
    <submittedName>
        <fullName evidence="3">dTDP-4-amino-4,6-dideoxygalactose transaminase</fullName>
    </submittedName>
</protein>
<evidence type="ECO:0000313" key="3">
    <source>
        <dbReference type="EMBL" id="APF17843.1"/>
    </source>
</evidence>
<dbReference type="eggNOG" id="COG0399">
    <property type="taxonomic scope" value="Bacteria"/>
</dbReference>